<evidence type="ECO:0000256" key="8">
    <source>
        <dbReference type="ARBA" id="ARBA00070333"/>
    </source>
</evidence>
<keyword evidence="6 11" id="KW-0472">Membrane</keyword>
<dbReference type="CTD" id="79789"/>
<feature type="region of interest" description="Disordered" evidence="10">
    <location>
        <begin position="701"/>
        <end position="751"/>
    </location>
</feature>
<dbReference type="PROSITE" id="PS50021">
    <property type="entry name" value="CH"/>
    <property type="match status" value="2"/>
</dbReference>
<evidence type="ECO:0000313" key="13">
    <source>
        <dbReference type="Ensembl" id="ENSTMTP00000000691.1"/>
    </source>
</evidence>
<dbReference type="InterPro" id="IPR001589">
    <property type="entry name" value="Actinin_actin-bd_CS"/>
</dbReference>
<evidence type="ECO:0000313" key="14">
    <source>
        <dbReference type="Proteomes" id="UP000472274"/>
    </source>
</evidence>
<evidence type="ECO:0000256" key="2">
    <source>
        <dbReference type="ARBA" id="ARBA00022553"/>
    </source>
</evidence>
<dbReference type="InParanoid" id="A0A674HUD9"/>
<dbReference type="SUPFAM" id="SSF47576">
    <property type="entry name" value="Calponin-homology domain, CH-domain"/>
    <property type="match status" value="1"/>
</dbReference>
<evidence type="ECO:0000256" key="3">
    <source>
        <dbReference type="ARBA" id="ARBA00022692"/>
    </source>
</evidence>
<evidence type="ECO:0000256" key="1">
    <source>
        <dbReference type="ARBA" id="ARBA00004211"/>
    </source>
</evidence>
<dbReference type="RefSeq" id="XP_024075113.2">
    <property type="nucleotide sequence ID" value="XM_024219345.2"/>
</dbReference>
<dbReference type="Ensembl" id="ENSTMTT00000000708.1">
    <property type="protein sequence ID" value="ENSTMTP00000000691.1"/>
    <property type="gene ID" value="ENSTMTG00000000592.1"/>
</dbReference>
<feature type="compositionally biased region" description="Basic and acidic residues" evidence="10">
    <location>
        <begin position="599"/>
        <end position="609"/>
    </location>
</feature>
<name>A0A674HUD9_9SAUR</name>
<dbReference type="PANTHER" id="PTHR47535:SF7">
    <property type="entry name" value="CALMIN"/>
    <property type="match status" value="1"/>
</dbReference>
<dbReference type="GO" id="GO:0005640">
    <property type="term" value="C:nuclear outer membrane"/>
    <property type="evidence" value="ECO:0007669"/>
    <property type="project" value="TreeGrafter"/>
</dbReference>
<dbReference type="Pfam" id="PF00307">
    <property type="entry name" value="CH"/>
    <property type="match status" value="2"/>
</dbReference>
<comment type="subcellular location">
    <subcellularLocation>
        <location evidence="1">Membrane</location>
        <topology evidence="1">Single-pass type IV membrane protein</topology>
    </subcellularLocation>
</comment>
<dbReference type="InterPro" id="IPR047826">
    <property type="entry name" value="CLMN_CH_second"/>
</dbReference>
<feature type="compositionally biased region" description="Polar residues" evidence="10">
    <location>
        <begin position="737"/>
        <end position="749"/>
    </location>
</feature>
<keyword evidence="7" id="KW-0009">Actin-binding</keyword>
<dbReference type="FunFam" id="1.10.418.10:FF:000057">
    <property type="entry name" value="Calmin"/>
    <property type="match status" value="1"/>
</dbReference>
<feature type="region of interest" description="Disordered" evidence="10">
    <location>
        <begin position="151"/>
        <end position="182"/>
    </location>
</feature>
<evidence type="ECO:0000256" key="9">
    <source>
        <dbReference type="ARBA" id="ARBA00082870"/>
    </source>
</evidence>
<organism evidence="13 14">
    <name type="scientific">Terrapene triunguis</name>
    <name type="common">Three-toed box turtle</name>
    <dbReference type="NCBI Taxonomy" id="2587831"/>
    <lineage>
        <taxon>Eukaryota</taxon>
        <taxon>Metazoa</taxon>
        <taxon>Chordata</taxon>
        <taxon>Craniata</taxon>
        <taxon>Vertebrata</taxon>
        <taxon>Euteleostomi</taxon>
        <taxon>Archelosauria</taxon>
        <taxon>Testudinata</taxon>
        <taxon>Testudines</taxon>
        <taxon>Cryptodira</taxon>
        <taxon>Durocryptodira</taxon>
        <taxon>Testudinoidea</taxon>
        <taxon>Emydidae</taxon>
        <taxon>Terrapene</taxon>
    </lineage>
</organism>
<feature type="domain" description="Calponin-homology (CH)" evidence="12">
    <location>
        <begin position="32"/>
        <end position="139"/>
    </location>
</feature>
<reference evidence="13" key="1">
    <citation type="submission" date="2025-08" db="UniProtKB">
        <authorList>
            <consortium name="Ensembl"/>
        </authorList>
    </citation>
    <scope>IDENTIFICATION</scope>
</reference>
<dbReference type="SMART" id="SM00033">
    <property type="entry name" value="CH"/>
    <property type="match status" value="2"/>
</dbReference>
<dbReference type="Proteomes" id="UP000472274">
    <property type="component" value="Unplaced"/>
</dbReference>
<feature type="transmembrane region" description="Helical" evidence="11">
    <location>
        <begin position="881"/>
        <end position="902"/>
    </location>
</feature>
<protein>
    <recommendedName>
        <fullName evidence="8">Calmin</fullName>
    </recommendedName>
    <alternativeName>
        <fullName evidence="9">Calponin-like transmembrane domain protein</fullName>
    </alternativeName>
</protein>
<feature type="compositionally biased region" description="Polar residues" evidence="10">
    <location>
        <begin position="783"/>
        <end position="798"/>
    </location>
</feature>
<dbReference type="PROSITE" id="PS00019">
    <property type="entry name" value="ACTININ_1"/>
    <property type="match status" value="1"/>
</dbReference>
<dbReference type="Gene3D" id="1.10.418.10">
    <property type="entry name" value="Calponin-like domain"/>
    <property type="match status" value="2"/>
</dbReference>
<keyword evidence="4" id="KW-0677">Repeat</keyword>
<feature type="region of interest" description="Disordered" evidence="10">
    <location>
        <begin position="768"/>
        <end position="801"/>
    </location>
</feature>
<feature type="region of interest" description="Disordered" evidence="10">
    <location>
        <begin position="594"/>
        <end position="614"/>
    </location>
</feature>
<evidence type="ECO:0000256" key="5">
    <source>
        <dbReference type="ARBA" id="ARBA00022989"/>
    </source>
</evidence>
<keyword evidence="14" id="KW-1185">Reference proteome</keyword>
<dbReference type="GO" id="GO:0005737">
    <property type="term" value="C:cytoplasm"/>
    <property type="evidence" value="ECO:0007669"/>
    <property type="project" value="Ensembl"/>
</dbReference>
<proteinExistence type="predicted"/>
<sequence length="906" mass="101829">MAGHEWDWFQREELIGQISDIRVQNLQVERENVQKRTFTRWINLHLEKCNPPLEVKDLFLDIQDGKILMALLEVLSGQNLLHEYKSSTHRIFRLNNIAKALKFLEDSNVKLVSIDAAEIVDGNSSLVLGLIWNIILFFQIKELTGNLNRNSSSSSLSSGPSGADSDTSHPSTPNIERSMSLSVKDQRKAIRALLTWVQRKTRKYGVAVQDFASSWRSGLAFLAIIKAIDSNLVDMKQALEKSARENLEDAFSIAQDNLGVPRLLEPEDIMVESPDEQSIMTYVAQFLEHFQEIEGEDFSDPDKKIPIEATYVQIKDASSEQEGKILILNENGERMYTVNHERSHSPPTKVCVRDLPEELQSEIADEELNDRLNQPLSDNSQRVSEESLVLLSAEEPQRPTSLQITGSVSFESSSSWEVLSDKLIQNERSISDDQLKQNDDLSATILPDQKNAVDTVDSESSSKEEFTIKMSPECNNEIKDSLVNKTGDSCSLSPLSQTSDAHTNEPTNLVENTEPITSTFLQENASKEEDIRKYVLCLLDEEISKKLPDGYEHPKQSPVFQTVQDTNCSSKDSGLKGQMEISLFCKSENSTPPVTKIPENLDSHSEDGSSAKMSPNSLKVSVIPHDLFYYPHYNVPISAVLEAFAKPSPASYVSENSKICGELSMNYLHEGEPLVLNNEGGILDPGLQTNLSVSPAEMVVEDMEEEKVDPGSPTKSSSEKVQAAQIGKNMELKEDSSISTNSQDSTNPENPEVMVDQLEDISSAMLRSEISSKRKEKRKNVIQAENFQTSETGTTQLPDKQKEEIIDYQEFSRVSYSDSSVYLRKRIPNPSEKERVSENKQKNTDINESTNLLIIRKKKDLEAPENAIPPPEPPYVEQPELFYFIVFLWVLVYCLLLLPHLVSNKF</sequence>
<dbReference type="GO" id="GO:0007097">
    <property type="term" value="P:nuclear migration"/>
    <property type="evidence" value="ECO:0007669"/>
    <property type="project" value="TreeGrafter"/>
</dbReference>
<evidence type="ECO:0000256" key="11">
    <source>
        <dbReference type="SAM" id="Phobius"/>
    </source>
</evidence>
<dbReference type="AlphaFoldDB" id="A0A674HUD9"/>
<dbReference type="InterPro" id="IPR052403">
    <property type="entry name" value="LINC-complex_assoc"/>
</dbReference>
<feature type="compositionally biased region" description="Low complexity" evidence="10">
    <location>
        <begin position="151"/>
        <end position="162"/>
    </location>
</feature>
<keyword evidence="3 11" id="KW-0812">Transmembrane</keyword>
<dbReference type="PANTHER" id="PTHR47535">
    <property type="entry name" value="MUSCLE-SPECIFIC PROTEIN 300 KDA, ISOFORM G"/>
    <property type="match status" value="1"/>
</dbReference>
<dbReference type="InterPro" id="IPR036872">
    <property type="entry name" value="CH_dom_sf"/>
</dbReference>
<dbReference type="InterPro" id="IPR001715">
    <property type="entry name" value="CH_dom"/>
</dbReference>
<dbReference type="GeneID" id="112120299"/>
<evidence type="ECO:0000256" key="6">
    <source>
        <dbReference type="ARBA" id="ARBA00023136"/>
    </source>
</evidence>
<keyword evidence="5 11" id="KW-1133">Transmembrane helix</keyword>
<dbReference type="GO" id="GO:0008285">
    <property type="term" value="P:negative regulation of cell population proliferation"/>
    <property type="evidence" value="ECO:0007669"/>
    <property type="project" value="Ensembl"/>
</dbReference>
<dbReference type="FunFam" id="1.10.418.10:FF:000063">
    <property type="entry name" value="Calmin"/>
    <property type="match status" value="1"/>
</dbReference>
<feature type="compositionally biased region" description="Polar residues" evidence="10">
    <location>
        <begin position="164"/>
        <end position="182"/>
    </location>
</feature>
<feature type="domain" description="Calponin-homology (CH)" evidence="12">
    <location>
        <begin position="187"/>
        <end position="291"/>
    </location>
</feature>
<dbReference type="GO" id="GO:0051015">
    <property type="term" value="F:actin filament binding"/>
    <property type="evidence" value="ECO:0007669"/>
    <property type="project" value="TreeGrafter"/>
</dbReference>
<evidence type="ECO:0000256" key="4">
    <source>
        <dbReference type="ARBA" id="ARBA00022737"/>
    </source>
</evidence>
<dbReference type="GeneTree" id="ENSGT00940000159056"/>
<evidence type="ECO:0000256" key="7">
    <source>
        <dbReference type="ARBA" id="ARBA00023203"/>
    </source>
</evidence>
<gene>
    <name evidence="13" type="primary">CLMN</name>
</gene>
<dbReference type="GO" id="GO:0034993">
    <property type="term" value="C:meiotic nuclear membrane microtubule tethering complex"/>
    <property type="evidence" value="ECO:0007669"/>
    <property type="project" value="TreeGrafter"/>
</dbReference>
<feature type="region of interest" description="Disordered" evidence="10">
    <location>
        <begin position="490"/>
        <end position="509"/>
    </location>
</feature>
<evidence type="ECO:0000259" key="12">
    <source>
        <dbReference type="PROSITE" id="PS50021"/>
    </source>
</evidence>
<evidence type="ECO:0000256" key="10">
    <source>
        <dbReference type="SAM" id="MobiDB-lite"/>
    </source>
</evidence>
<keyword evidence="2" id="KW-0597">Phosphoprotein</keyword>
<accession>A0A674HUD9</accession>
<reference evidence="13" key="2">
    <citation type="submission" date="2025-09" db="UniProtKB">
        <authorList>
            <consortium name="Ensembl"/>
        </authorList>
    </citation>
    <scope>IDENTIFICATION</scope>
</reference>
<dbReference type="CDD" id="cd21245">
    <property type="entry name" value="CH_CLMN_rpt2"/>
    <property type="match status" value="1"/>
</dbReference>
<dbReference type="PROSITE" id="PS00020">
    <property type="entry name" value="ACTININ_2"/>
    <property type="match status" value="1"/>
</dbReference>
<dbReference type="GO" id="GO:0031175">
    <property type="term" value="P:neuron projection development"/>
    <property type="evidence" value="ECO:0007669"/>
    <property type="project" value="Ensembl"/>
</dbReference>